<reference evidence="1 2" key="1">
    <citation type="submission" date="2019-10" db="EMBL/GenBank/DDBJ databases">
        <title>Draft Genome Sequence of Cytophagaceae sp. SJW1-29.</title>
        <authorList>
            <person name="Choi A."/>
        </authorList>
    </citation>
    <scope>NUCLEOTIDE SEQUENCE [LARGE SCALE GENOMIC DNA]</scope>
    <source>
        <strain evidence="1 2">SJW1-29</strain>
    </source>
</reference>
<dbReference type="EMBL" id="WHLY01000002">
    <property type="protein sequence ID" value="MPR34982.1"/>
    <property type="molecule type" value="Genomic_DNA"/>
</dbReference>
<accession>A0A7C9BBM7</accession>
<dbReference type="AlphaFoldDB" id="A0A7C9BBM7"/>
<protein>
    <submittedName>
        <fullName evidence="1">DUF4249 family protein</fullName>
    </submittedName>
</protein>
<organism evidence="1 2">
    <name type="scientific">Salmonirosea aquatica</name>
    <dbReference type="NCBI Taxonomy" id="2654236"/>
    <lineage>
        <taxon>Bacteria</taxon>
        <taxon>Pseudomonadati</taxon>
        <taxon>Bacteroidota</taxon>
        <taxon>Cytophagia</taxon>
        <taxon>Cytophagales</taxon>
        <taxon>Spirosomataceae</taxon>
        <taxon>Salmonirosea</taxon>
    </lineage>
</organism>
<comment type="caution">
    <text evidence="1">The sequence shown here is derived from an EMBL/GenBank/DDBJ whole genome shotgun (WGS) entry which is preliminary data.</text>
</comment>
<proteinExistence type="predicted"/>
<dbReference type="Proteomes" id="UP000479293">
    <property type="component" value="Unassembled WGS sequence"/>
</dbReference>
<dbReference type="InterPro" id="IPR025345">
    <property type="entry name" value="DUF4249"/>
</dbReference>
<evidence type="ECO:0000313" key="2">
    <source>
        <dbReference type="Proteomes" id="UP000479293"/>
    </source>
</evidence>
<gene>
    <name evidence="1" type="ORF">GBK04_16880</name>
</gene>
<name>A0A7C9BBM7_9BACT</name>
<evidence type="ECO:0000313" key="1">
    <source>
        <dbReference type="EMBL" id="MPR34982.1"/>
    </source>
</evidence>
<sequence>MRSILYQRFSRAVRNKIHYIAVLLVAVLALKACVEPFAPPEITGAEHYLVVDGSLNTTPGASSQIRLSRTQNIYEKGAPQPESRAKLTVEGDKGSSFAFAEAVPGVYDLAPTTFRDSEKYRLRIKTSGGREYLSAYVPVVRNPPIDSLTYRVRGAGEGVQIYVNTHDPQDRTRFYRWSYEETWQYSMPLYSAYELVGKEVVFRNQDINTCWSSANPTTIVLGTSVKLSKDIIRDQGVTFVPSASGKLQSRYSILVRQYALTQQEYEYWNALSKTTERTGSLFDPQPAEVTGNIRSVGDAGELVFGYFSASNRQEQRLFVTEYLGRPNPACEPTDTLTAREILESLDLILTEYYSEGSFIPQYIMGAVNCTDCRLRGGTIQKPLFWK</sequence>
<keyword evidence="2" id="KW-1185">Reference proteome</keyword>
<dbReference type="Pfam" id="PF14054">
    <property type="entry name" value="DUF4249"/>
    <property type="match status" value="1"/>
</dbReference>